<feature type="region of interest" description="Disordered" evidence="1">
    <location>
        <begin position="1"/>
        <end position="39"/>
    </location>
</feature>
<keyword evidence="3" id="KW-1185">Reference proteome</keyword>
<name>A0A8R7UV61_TRIUA</name>
<dbReference type="EnsemblPlants" id="TuG1812G0600002095.01.T01">
    <property type="protein sequence ID" value="TuG1812G0600002095.01.T01.cds264438"/>
    <property type="gene ID" value="TuG1812G0600002095.01"/>
</dbReference>
<dbReference type="AlphaFoldDB" id="A0A8R7UV61"/>
<accession>A0A8R7UV61</accession>
<evidence type="ECO:0000313" key="2">
    <source>
        <dbReference type="EnsemblPlants" id="TuG1812G0600002095.01.T01.cds264438"/>
    </source>
</evidence>
<proteinExistence type="predicted"/>
<evidence type="ECO:0000256" key="1">
    <source>
        <dbReference type="SAM" id="MobiDB-lite"/>
    </source>
</evidence>
<reference evidence="2" key="2">
    <citation type="submission" date="2018-03" db="EMBL/GenBank/DDBJ databases">
        <title>The Triticum urartu genome reveals the dynamic nature of wheat genome evolution.</title>
        <authorList>
            <person name="Ling H."/>
            <person name="Ma B."/>
            <person name="Shi X."/>
            <person name="Liu H."/>
            <person name="Dong L."/>
            <person name="Sun H."/>
            <person name="Cao Y."/>
            <person name="Gao Q."/>
            <person name="Zheng S."/>
            <person name="Li Y."/>
            <person name="Yu Y."/>
            <person name="Du H."/>
            <person name="Qi M."/>
            <person name="Li Y."/>
            <person name="Yu H."/>
            <person name="Cui Y."/>
            <person name="Wang N."/>
            <person name="Chen C."/>
            <person name="Wu H."/>
            <person name="Zhao Y."/>
            <person name="Zhang J."/>
            <person name="Li Y."/>
            <person name="Zhou W."/>
            <person name="Zhang B."/>
            <person name="Hu W."/>
            <person name="Eijk M."/>
            <person name="Tang J."/>
            <person name="Witsenboer H."/>
            <person name="Zhao S."/>
            <person name="Li Z."/>
            <person name="Zhang A."/>
            <person name="Wang D."/>
            <person name="Liang C."/>
        </authorList>
    </citation>
    <scope>NUCLEOTIDE SEQUENCE [LARGE SCALE GENOMIC DNA]</scope>
    <source>
        <strain evidence="2">cv. G1812</strain>
    </source>
</reference>
<feature type="compositionally biased region" description="Basic residues" evidence="1">
    <location>
        <begin position="1"/>
        <end position="10"/>
    </location>
</feature>
<reference evidence="2" key="3">
    <citation type="submission" date="2022-06" db="UniProtKB">
        <authorList>
            <consortium name="EnsemblPlants"/>
        </authorList>
    </citation>
    <scope>IDENTIFICATION</scope>
</reference>
<sequence>MSSSPCRHRSRAPEAPGATWEHLGGPPPSPSSIPGASPS</sequence>
<evidence type="ECO:0000313" key="3">
    <source>
        <dbReference type="Proteomes" id="UP000015106"/>
    </source>
</evidence>
<organism evidence="2 3">
    <name type="scientific">Triticum urartu</name>
    <name type="common">Red wild einkorn</name>
    <name type="synonym">Crithodium urartu</name>
    <dbReference type="NCBI Taxonomy" id="4572"/>
    <lineage>
        <taxon>Eukaryota</taxon>
        <taxon>Viridiplantae</taxon>
        <taxon>Streptophyta</taxon>
        <taxon>Embryophyta</taxon>
        <taxon>Tracheophyta</taxon>
        <taxon>Spermatophyta</taxon>
        <taxon>Magnoliopsida</taxon>
        <taxon>Liliopsida</taxon>
        <taxon>Poales</taxon>
        <taxon>Poaceae</taxon>
        <taxon>BOP clade</taxon>
        <taxon>Pooideae</taxon>
        <taxon>Triticodae</taxon>
        <taxon>Triticeae</taxon>
        <taxon>Triticinae</taxon>
        <taxon>Triticum</taxon>
    </lineage>
</organism>
<dbReference type="Gramene" id="TuG1812G0600002095.01.T01">
    <property type="protein sequence ID" value="TuG1812G0600002095.01.T01.cds264438"/>
    <property type="gene ID" value="TuG1812G0600002095.01"/>
</dbReference>
<dbReference type="Proteomes" id="UP000015106">
    <property type="component" value="Chromosome 6"/>
</dbReference>
<reference evidence="3" key="1">
    <citation type="journal article" date="2013" name="Nature">
        <title>Draft genome of the wheat A-genome progenitor Triticum urartu.</title>
        <authorList>
            <person name="Ling H.Q."/>
            <person name="Zhao S."/>
            <person name="Liu D."/>
            <person name="Wang J."/>
            <person name="Sun H."/>
            <person name="Zhang C."/>
            <person name="Fan H."/>
            <person name="Li D."/>
            <person name="Dong L."/>
            <person name="Tao Y."/>
            <person name="Gao C."/>
            <person name="Wu H."/>
            <person name="Li Y."/>
            <person name="Cui Y."/>
            <person name="Guo X."/>
            <person name="Zheng S."/>
            <person name="Wang B."/>
            <person name="Yu K."/>
            <person name="Liang Q."/>
            <person name="Yang W."/>
            <person name="Lou X."/>
            <person name="Chen J."/>
            <person name="Feng M."/>
            <person name="Jian J."/>
            <person name="Zhang X."/>
            <person name="Luo G."/>
            <person name="Jiang Y."/>
            <person name="Liu J."/>
            <person name="Wang Z."/>
            <person name="Sha Y."/>
            <person name="Zhang B."/>
            <person name="Wu H."/>
            <person name="Tang D."/>
            <person name="Shen Q."/>
            <person name="Xue P."/>
            <person name="Zou S."/>
            <person name="Wang X."/>
            <person name="Liu X."/>
            <person name="Wang F."/>
            <person name="Yang Y."/>
            <person name="An X."/>
            <person name="Dong Z."/>
            <person name="Zhang K."/>
            <person name="Zhang X."/>
            <person name="Luo M.C."/>
            <person name="Dvorak J."/>
            <person name="Tong Y."/>
            <person name="Wang J."/>
            <person name="Yang H."/>
            <person name="Li Z."/>
            <person name="Wang D."/>
            <person name="Zhang A."/>
            <person name="Wang J."/>
        </authorList>
    </citation>
    <scope>NUCLEOTIDE SEQUENCE</scope>
    <source>
        <strain evidence="3">cv. G1812</strain>
    </source>
</reference>
<protein>
    <submittedName>
        <fullName evidence="2">Uncharacterized protein</fullName>
    </submittedName>
</protein>